<dbReference type="CDD" id="cd01166">
    <property type="entry name" value="KdgK"/>
    <property type="match status" value="1"/>
</dbReference>
<proteinExistence type="inferred from homology"/>
<accession>A0A498R7D6</accession>
<comment type="similarity">
    <text evidence="1">Belongs to the carbohydrate kinase PfkB family.</text>
</comment>
<dbReference type="RefSeq" id="WP_122628223.1">
    <property type="nucleotide sequence ID" value="NZ_UPPP01000072.1"/>
</dbReference>
<reference evidence="5 6" key="1">
    <citation type="submission" date="2018-06" db="EMBL/GenBank/DDBJ databases">
        <authorList>
            <person name="Strepis N."/>
        </authorList>
    </citation>
    <scope>NUCLEOTIDE SEQUENCE [LARGE SCALE GENOMIC DNA]</scope>
    <source>
        <strain evidence="5">LUCI</strain>
    </source>
</reference>
<evidence type="ECO:0000313" key="6">
    <source>
        <dbReference type="Proteomes" id="UP000277811"/>
    </source>
</evidence>
<keyword evidence="6" id="KW-1185">Reference proteome</keyword>
<dbReference type="Gene3D" id="3.40.1190.20">
    <property type="match status" value="1"/>
</dbReference>
<protein>
    <submittedName>
        <fullName evidence="5">Carbohydrate kinase pfkb</fullName>
    </submittedName>
</protein>
<evidence type="ECO:0000313" key="5">
    <source>
        <dbReference type="EMBL" id="VBB07291.1"/>
    </source>
</evidence>
<dbReference type="InterPro" id="IPR052700">
    <property type="entry name" value="Carb_kinase_PfkB-like"/>
</dbReference>
<evidence type="ECO:0000259" key="4">
    <source>
        <dbReference type="Pfam" id="PF00294"/>
    </source>
</evidence>
<dbReference type="Proteomes" id="UP000277811">
    <property type="component" value="Unassembled WGS sequence"/>
</dbReference>
<feature type="domain" description="Carbohydrate kinase PfkB" evidence="4">
    <location>
        <begin position="1"/>
        <end position="311"/>
    </location>
</feature>
<dbReference type="SUPFAM" id="SSF53613">
    <property type="entry name" value="Ribokinase-like"/>
    <property type="match status" value="1"/>
</dbReference>
<evidence type="ECO:0000256" key="3">
    <source>
        <dbReference type="ARBA" id="ARBA00022777"/>
    </source>
</evidence>
<keyword evidence="2" id="KW-0808">Transferase</keyword>
<dbReference type="InterPro" id="IPR011611">
    <property type="entry name" value="PfkB_dom"/>
</dbReference>
<dbReference type="OrthoDB" id="9813569at2"/>
<dbReference type="EMBL" id="UPPP01000072">
    <property type="protein sequence ID" value="VBB07291.1"/>
    <property type="molecule type" value="Genomic_DNA"/>
</dbReference>
<name>A0A498R7D6_9FIRM</name>
<evidence type="ECO:0000256" key="2">
    <source>
        <dbReference type="ARBA" id="ARBA00022679"/>
    </source>
</evidence>
<dbReference type="PANTHER" id="PTHR43320:SF2">
    <property type="entry name" value="2-DEHYDRO-3-DEOXYGLUCONOKINASE_2-DEHYDRO-3-DEOXYGALACTONOKINASE"/>
    <property type="match status" value="1"/>
</dbReference>
<gene>
    <name evidence="5" type="ORF">LUCI_2535</name>
</gene>
<sequence length="340" mass="36889">MSKVVCFGEIMLRLAPAGYLRFEQAQSFDAVYGGGEANVAVSLANFGVDALFVTKVPDNPVGQAAINEMRRYGVDTAYMVRGGERIGIYFLEKGASQRPSKVVYDRKYSSVSQAQSRDFDWKKICAGADWFHFTGITPALGDHVAEAVLDACKAAKKAGLTVSCDLNFRKNLWTSEKAGEVMTRFMPYVDVCIANEEDAEKVFGIKAGSTDITGGKLSHDGYKDVARQLSDRFGFKAVAITLRSSISASDNNWAAMLYKGGEYYFSRNYAVHIVDRVGGGDSFGGGLIYALRAGLSNQEALEFAVAASCLKHSIEGDHNHVTVNEVKTLMAGDGSGRVQR</sequence>
<dbReference type="GO" id="GO:0016301">
    <property type="term" value="F:kinase activity"/>
    <property type="evidence" value="ECO:0007669"/>
    <property type="project" value="UniProtKB-KW"/>
</dbReference>
<organism evidence="5 6">
    <name type="scientific">Lucifera butyrica</name>
    <dbReference type="NCBI Taxonomy" id="1351585"/>
    <lineage>
        <taxon>Bacteria</taxon>
        <taxon>Bacillati</taxon>
        <taxon>Bacillota</taxon>
        <taxon>Negativicutes</taxon>
        <taxon>Veillonellales</taxon>
        <taxon>Veillonellaceae</taxon>
        <taxon>Lucifera</taxon>
    </lineage>
</organism>
<dbReference type="Pfam" id="PF00294">
    <property type="entry name" value="PfkB"/>
    <property type="match status" value="1"/>
</dbReference>
<keyword evidence="3 5" id="KW-0418">Kinase</keyword>
<dbReference type="PANTHER" id="PTHR43320">
    <property type="entry name" value="SUGAR KINASE"/>
    <property type="match status" value="1"/>
</dbReference>
<evidence type="ECO:0000256" key="1">
    <source>
        <dbReference type="ARBA" id="ARBA00010688"/>
    </source>
</evidence>
<dbReference type="InterPro" id="IPR029056">
    <property type="entry name" value="Ribokinase-like"/>
</dbReference>
<dbReference type="AlphaFoldDB" id="A0A498R7D6"/>